<dbReference type="AlphaFoldDB" id="A0A934QPX8"/>
<evidence type="ECO:0000313" key="7">
    <source>
        <dbReference type="EMBL" id="MBK1784022.1"/>
    </source>
</evidence>
<keyword evidence="2" id="KW-1003">Cell membrane</keyword>
<dbReference type="Pfam" id="PF01810">
    <property type="entry name" value="LysE"/>
    <property type="match status" value="1"/>
</dbReference>
<name>A0A934QPX8_9PSEU</name>
<reference evidence="7" key="1">
    <citation type="submission" date="2020-12" db="EMBL/GenBank/DDBJ databases">
        <title>Prauserella sp. ASG 168, a novel actinomycete isolated from cave rock.</title>
        <authorList>
            <person name="Suriyachadkun C."/>
        </authorList>
    </citation>
    <scope>NUCLEOTIDE SEQUENCE</scope>
    <source>
        <strain evidence="7">ASG 168</strain>
    </source>
</reference>
<evidence type="ECO:0000256" key="5">
    <source>
        <dbReference type="ARBA" id="ARBA00023136"/>
    </source>
</evidence>
<evidence type="ECO:0000256" key="4">
    <source>
        <dbReference type="ARBA" id="ARBA00022989"/>
    </source>
</evidence>
<sequence length="209" mass="21761">MTWLLVFFGAALFIALTPGANNLLGLHHGMRHGLAKALAGLGGRLAAFSLMVAAVAIGLGQVLAASEVALTVIKWIGVAYLVWLGGSLLVSTFRHGGRPSLPTDAGEPLPVWPLVRKEFLVAITNPKAVLVFTAFVPQFVDNTHGPVSWQVTLLGICYLLAEFLAGTVYVGVGAVARAAALSARARRNVDRGTGIVLLGMAGALATSVR</sequence>
<keyword evidence="4 6" id="KW-1133">Transmembrane helix</keyword>
<gene>
    <name evidence="7" type="ORF">JHE00_06730</name>
</gene>
<feature type="transmembrane region" description="Helical" evidence="6">
    <location>
        <begin position="151"/>
        <end position="176"/>
    </location>
</feature>
<comment type="subcellular location">
    <subcellularLocation>
        <location evidence="1">Cell membrane</location>
        <topology evidence="1">Multi-pass membrane protein</topology>
    </subcellularLocation>
</comment>
<evidence type="ECO:0000256" key="1">
    <source>
        <dbReference type="ARBA" id="ARBA00004651"/>
    </source>
</evidence>
<accession>A0A934QPX8</accession>
<dbReference type="Proteomes" id="UP000635245">
    <property type="component" value="Unassembled WGS sequence"/>
</dbReference>
<keyword evidence="5 6" id="KW-0472">Membrane</keyword>
<evidence type="ECO:0000313" key="8">
    <source>
        <dbReference type="Proteomes" id="UP000635245"/>
    </source>
</evidence>
<proteinExistence type="predicted"/>
<keyword evidence="3 6" id="KW-0812">Transmembrane</keyword>
<dbReference type="PANTHER" id="PTHR30086">
    <property type="entry name" value="ARGININE EXPORTER PROTEIN ARGO"/>
    <property type="match status" value="1"/>
</dbReference>
<dbReference type="RefSeq" id="WP_200315966.1">
    <property type="nucleotide sequence ID" value="NZ_JAENJH010000002.1"/>
</dbReference>
<organism evidence="7 8">
    <name type="scientific">Prauserella cavernicola</name>
    <dbReference type="NCBI Taxonomy" id="2800127"/>
    <lineage>
        <taxon>Bacteria</taxon>
        <taxon>Bacillati</taxon>
        <taxon>Actinomycetota</taxon>
        <taxon>Actinomycetes</taxon>
        <taxon>Pseudonocardiales</taxon>
        <taxon>Pseudonocardiaceae</taxon>
        <taxon>Prauserella</taxon>
    </lineage>
</organism>
<comment type="caution">
    <text evidence="7">The sequence shown here is derived from an EMBL/GenBank/DDBJ whole genome shotgun (WGS) entry which is preliminary data.</text>
</comment>
<protein>
    <submittedName>
        <fullName evidence="7">LysE family translocator</fullName>
    </submittedName>
</protein>
<feature type="transmembrane region" description="Helical" evidence="6">
    <location>
        <begin position="45"/>
        <end position="65"/>
    </location>
</feature>
<keyword evidence="8" id="KW-1185">Reference proteome</keyword>
<dbReference type="GO" id="GO:0015171">
    <property type="term" value="F:amino acid transmembrane transporter activity"/>
    <property type="evidence" value="ECO:0007669"/>
    <property type="project" value="TreeGrafter"/>
</dbReference>
<evidence type="ECO:0000256" key="2">
    <source>
        <dbReference type="ARBA" id="ARBA00022475"/>
    </source>
</evidence>
<dbReference type="PIRSF" id="PIRSF006324">
    <property type="entry name" value="LeuE"/>
    <property type="match status" value="1"/>
</dbReference>
<dbReference type="EMBL" id="JAENJH010000002">
    <property type="protein sequence ID" value="MBK1784022.1"/>
    <property type="molecule type" value="Genomic_DNA"/>
</dbReference>
<evidence type="ECO:0000256" key="6">
    <source>
        <dbReference type="SAM" id="Phobius"/>
    </source>
</evidence>
<evidence type="ECO:0000256" key="3">
    <source>
        <dbReference type="ARBA" id="ARBA00022692"/>
    </source>
</evidence>
<dbReference type="PANTHER" id="PTHR30086:SF20">
    <property type="entry name" value="ARGININE EXPORTER PROTEIN ARGO-RELATED"/>
    <property type="match status" value="1"/>
</dbReference>
<dbReference type="InterPro" id="IPR001123">
    <property type="entry name" value="LeuE-type"/>
</dbReference>
<dbReference type="GO" id="GO:0005886">
    <property type="term" value="C:plasma membrane"/>
    <property type="evidence" value="ECO:0007669"/>
    <property type="project" value="UniProtKB-SubCell"/>
</dbReference>
<feature type="transmembrane region" description="Helical" evidence="6">
    <location>
        <begin position="72"/>
        <end position="93"/>
    </location>
</feature>